<dbReference type="EMBL" id="MEYS01000001">
    <property type="protein sequence ID" value="OGD34590.1"/>
    <property type="molecule type" value="Genomic_DNA"/>
</dbReference>
<dbReference type="GO" id="GO:0006260">
    <property type="term" value="P:DNA replication"/>
    <property type="evidence" value="ECO:0007669"/>
    <property type="project" value="InterPro"/>
</dbReference>
<protein>
    <recommendedName>
        <fullName evidence="2 3">Single-stranded DNA-binding protein</fullName>
        <shortName evidence="2">SSB</shortName>
    </recommendedName>
</protein>
<evidence type="ECO:0000256" key="3">
    <source>
        <dbReference type="PIRNR" id="PIRNR002070"/>
    </source>
</evidence>
<feature type="region of interest" description="Disordered" evidence="4">
    <location>
        <begin position="105"/>
        <end position="144"/>
    </location>
</feature>
<dbReference type="PANTHER" id="PTHR10302:SF27">
    <property type="entry name" value="SINGLE-STRANDED DNA-BINDING PROTEIN"/>
    <property type="match status" value="1"/>
</dbReference>
<reference evidence="5 6" key="1">
    <citation type="journal article" date="2016" name="Nat. Commun.">
        <title>Thousands of microbial genomes shed light on interconnected biogeochemical processes in an aquifer system.</title>
        <authorList>
            <person name="Anantharaman K."/>
            <person name="Brown C.T."/>
            <person name="Hug L.A."/>
            <person name="Sharon I."/>
            <person name="Castelle C.J."/>
            <person name="Probst A.J."/>
            <person name="Thomas B.C."/>
            <person name="Singh A."/>
            <person name="Wilkins M.J."/>
            <person name="Karaoz U."/>
            <person name="Brodie E.L."/>
            <person name="Williams K.H."/>
            <person name="Hubbard S.S."/>
            <person name="Banfield J.F."/>
        </authorList>
    </citation>
    <scope>NUCLEOTIDE SEQUENCE [LARGE SCALE GENOMIC DNA]</scope>
</reference>
<dbReference type="GO" id="GO:0003697">
    <property type="term" value="F:single-stranded DNA binding"/>
    <property type="evidence" value="ECO:0007669"/>
    <property type="project" value="UniProtKB-UniRule"/>
</dbReference>
<dbReference type="PANTHER" id="PTHR10302">
    <property type="entry name" value="SINGLE-STRANDED DNA-BINDING PROTEIN"/>
    <property type="match status" value="1"/>
</dbReference>
<dbReference type="InterPro" id="IPR011344">
    <property type="entry name" value="ssDNA-bd"/>
</dbReference>
<evidence type="ECO:0000313" key="6">
    <source>
        <dbReference type="Proteomes" id="UP000176650"/>
    </source>
</evidence>
<name>A0A1F5BVF3_9BACT</name>
<keyword evidence="1 2" id="KW-0238">DNA-binding</keyword>
<dbReference type="SUPFAM" id="SSF50249">
    <property type="entry name" value="Nucleic acid-binding proteins"/>
    <property type="match status" value="1"/>
</dbReference>
<comment type="caution">
    <text evidence="2">Lacks conserved residue(s) required for the propagation of feature annotation.</text>
</comment>
<dbReference type="STRING" id="1797298.A2988_03750"/>
<dbReference type="PROSITE" id="PS50935">
    <property type="entry name" value="SSB"/>
    <property type="match status" value="1"/>
</dbReference>
<accession>A0A1F5BVF3</accession>
<dbReference type="Proteomes" id="UP000176650">
    <property type="component" value="Unassembled WGS sequence"/>
</dbReference>
<evidence type="ECO:0000256" key="1">
    <source>
        <dbReference type="ARBA" id="ARBA00023125"/>
    </source>
</evidence>
<sequence length="144" mass="16143">MNLNKAMILGNVTRDPESRTTTSGQTVTTFGIATNRFFTDAQKQKQQKVEFHNIVAWGRLGEICAQYLKKGQLVFIEGRIENRSWEGQDGVKKFRTEIIAESMQMGPKMGGGGMDAPRNSQQAPKEEDAPSFSDEEIEVKDIPF</sequence>
<dbReference type="PIRSF" id="PIRSF002070">
    <property type="entry name" value="SSB"/>
    <property type="match status" value="1"/>
</dbReference>
<dbReference type="Gene3D" id="2.40.50.140">
    <property type="entry name" value="Nucleic acid-binding proteins"/>
    <property type="match status" value="1"/>
</dbReference>
<dbReference type="GO" id="GO:0009295">
    <property type="term" value="C:nucleoid"/>
    <property type="evidence" value="ECO:0007669"/>
    <property type="project" value="TreeGrafter"/>
</dbReference>
<dbReference type="CDD" id="cd04496">
    <property type="entry name" value="SSB_OBF"/>
    <property type="match status" value="1"/>
</dbReference>
<evidence type="ECO:0000256" key="4">
    <source>
        <dbReference type="SAM" id="MobiDB-lite"/>
    </source>
</evidence>
<proteinExistence type="inferred from homology"/>
<evidence type="ECO:0000313" key="5">
    <source>
        <dbReference type="EMBL" id="OGD34590.1"/>
    </source>
</evidence>
<dbReference type="HAMAP" id="MF_00984">
    <property type="entry name" value="SSB"/>
    <property type="match status" value="1"/>
</dbReference>
<organism evidence="5 6">
    <name type="scientific">Candidatus Azambacteria bacterium RIFCSPLOWO2_01_FULL_46_25</name>
    <dbReference type="NCBI Taxonomy" id="1797298"/>
    <lineage>
        <taxon>Bacteria</taxon>
        <taxon>Candidatus Azamiibacteriota</taxon>
    </lineage>
</organism>
<evidence type="ECO:0000256" key="2">
    <source>
        <dbReference type="HAMAP-Rule" id="MF_00984"/>
    </source>
</evidence>
<dbReference type="InterPro" id="IPR012340">
    <property type="entry name" value="NA-bd_OB-fold"/>
</dbReference>
<dbReference type="Pfam" id="PF00436">
    <property type="entry name" value="SSB"/>
    <property type="match status" value="1"/>
</dbReference>
<dbReference type="InterPro" id="IPR000424">
    <property type="entry name" value="Primosome_PriB/ssb"/>
</dbReference>
<comment type="subunit">
    <text evidence="2">Homotetramer.</text>
</comment>
<gene>
    <name evidence="5" type="ORF">A2988_03750</name>
</gene>
<dbReference type="AlphaFoldDB" id="A0A1F5BVF3"/>
<comment type="caution">
    <text evidence="5">The sequence shown here is derived from an EMBL/GenBank/DDBJ whole genome shotgun (WGS) entry which is preliminary data.</text>
</comment>
<dbReference type="NCBIfam" id="TIGR00621">
    <property type="entry name" value="ssb"/>
    <property type="match status" value="1"/>
</dbReference>